<name>A0A8J6AID6_GALPY</name>
<evidence type="ECO:0000313" key="5">
    <source>
        <dbReference type="Proteomes" id="UP000700334"/>
    </source>
</evidence>
<accession>A0A8J6AID6</accession>
<reference evidence="4" key="1">
    <citation type="journal article" date="2021" name="Evol. Appl.">
        <title>The genome of the Pyrenean desman and the effects of bottlenecks and inbreeding on the genomic landscape of an endangered species.</title>
        <authorList>
            <person name="Escoda L."/>
            <person name="Castresana J."/>
        </authorList>
    </citation>
    <scope>NUCLEOTIDE SEQUENCE</scope>
    <source>
        <strain evidence="4">IBE-C5619</strain>
    </source>
</reference>
<feature type="compositionally biased region" description="Basic residues" evidence="2">
    <location>
        <begin position="41"/>
        <end position="50"/>
    </location>
</feature>
<gene>
    <name evidence="4" type="ORF">J0S82_009456</name>
</gene>
<sequence length="1549" mass="175472">MTGLGRGRARREERQEEGAEPGEPPPREEGEEAGCFLAHSRPARVTHSGRKLPVPGRDPEPPLRTQVRNVAAPAPPRGPVGNGPPTGPGRTGQLQSWTGPRGLPNLALGGAASQRRGLPGSPGPALRRPGSMSAMWCHYQTMHISGRGWDPPAHTPCISVSGMGQAGWRQAPSRPSSSSRRDGQPPCLRRAVGGTSDSDAARMAAQVTLEDALSNVDLLEELPLPDQQPCIEPPPSSLLYQPNFNTNFEDRNAFVTGIARYIEQATVHSSMNEMLEEGQEYAVMLYTWRSCSRAIPQVKCNEQPNRVEIYEKTVEVLEPEVTKLMNFMYFQRNAIERFCGEVRRLCHAERRKDFVSEAYLITLGKFINMFAVLDELKNMKCSVKNDHSAYKRAAQFLRKMADPQSIQESQNLSMFLANHNKITQSLQQQLEVISGYEELLADIVNLCVDYYENRMYLTPSEKHMLLKVMGFGLYLMDGSVSNIYKLDAKKRINLSKIDKYFKQLQVVPLFGDMQIELSRYIKTSAHYEENKSRWTCTSSGSSPQYNICEQMIQIREDHMRFISELARYSNSEVVTGSGRQEAQKTDSEYRKLFDLALQGLQLLSQWSAHVMEVYSWKLVHPTDKYSNKDCPDNAEEYERATRYNYTSEEKFALVEVIAMIKGLQVLMGRMESVFNHAIRHTVYAALQDFSQVTLREPLRQAIKKKKNVIQSVLQAIRKTVCDWETGHEPFNDPALRGEKDPKSGFDIKVPRRAVGPSSTQLYLVRTMAESLSSAELLRQLKSLGMERLLHVVHAFLRQSYIYPPLLTFGDGDLCRNLCGISSPVALNARPATGSRHMARPIEGGSGVGEVPLVGGAVTPGAVCWAGQALCSFAGSHTVVFAPPEPPLSQTLQQCCDLSQLWFREFFLELTMGRRIQFPIEMSMPWILTDHILETKEASMMEYVLYSLDLYNDSAHYALTKFNKQFLYDEIEAEVNLCFDQFVYKLADQIFAYYKVMAGSLLLDKRLRSECKNQGATIHLPPSNRYETLLKQRHVQLLGRSIDLNRLITQRVSAAMYKSLELAIGRFESEDLTSIVAGFTNSPCENGPCAWNCQLCTQHHLGAWRARHPGHGVPPGQRWALVAQAVWLSGWAHPLVSPPCVEVTVDSVQELDGLLEINRMTHQLLSRYLTLDSFDAMFREANHNVSAPYGRITLHVFWELNYDFLPNYCYNGSTNRFVRTVLPFSQEFQRDKQPNAQPQYLHGSKALNLAYSSIYGSYRNFVGPPHFQVICRLLGYQGIAVVMEELLKVVKSLLQGTILQYVKTLMEVMPKICRLPRHEYGSPGILEFFHHQLKDIVEYAELKTVCFQNLREVGNAVLFCLLIEQSLQIAIAREGDLLTKERLCCGLSMFEVILTRIRTFLDDPIWRGPLPSNGVMHVDECVEFHRLWSAMQFVYCIPVGTHEFTVEQCFGDGLHWAGCMIIVLLGQQRRFAVLDFCYHLLKVQKHDGKDEIIKNVPLKKMVERIRKFQILNDEIITILDKYLKSGDGESTPVEHVRCFQPPIHQSLASS</sequence>
<dbReference type="EMBL" id="JAGFMF010011610">
    <property type="protein sequence ID" value="KAG8519342.1"/>
    <property type="molecule type" value="Genomic_DNA"/>
</dbReference>
<proteinExistence type="inferred from homology"/>
<dbReference type="GO" id="GO:0031267">
    <property type="term" value="F:small GTPase binding"/>
    <property type="evidence" value="ECO:0007669"/>
    <property type="project" value="InterPro"/>
</dbReference>
<dbReference type="OrthoDB" id="10265867at2759"/>
<dbReference type="PIRSF" id="PIRSF008153">
    <property type="entry name" value="FMR1_interacting"/>
    <property type="match status" value="1"/>
</dbReference>
<dbReference type="PRINTS" id="PR01698">
    <property type="entry name" value="CYTOFMRPINTP"/>
</dbReference>
<feature type="domain" description="CYRIA/CYRIB Rac1 binding" evidence="3">
    <location>
        <begin position="266"/>
        <end position="473"/>
    </location>
</feature>
<evidence type="ECO:0000313" key="4">
    <source>
        <dbReference type="EMBL" id="KAG8519342.1"/>
    </source>
</evidence>
<dbReference type="Proteomes" id="UP000700334">
    <property type="component" value="Unassembled WGS sequence"/>
</dbReference>
<dbReference type="InterPro" id="IPR009828">
    <property type="entry name" value="CYRIA/CYRIB_Rac1-bd"/>
</dbReference>
<evidence type="ECO:0000256" key="2">
    <source>
        <dbReference type="SAM" id="MobiDB-lite"/>
    </source>
</evidence>
<dbReference type="Pfam" id="PF07159">
    <property type="entry name" value="CYRIA-B_Rac1-bd"/>
    <property type="match status" value="1"/>
</dbReference>
<comment type="caution">
    <text evidence="4">The sequence shown here is derived from an EMBL/GenBank/DDBJ whole genome shotgun (WGS) entry which is preliminary data.</text>
</comment>
<evidence type="ECO:0000259" key="3">
    <source>
        <dbReference type="Pfam" id="PF07159"/>
    </source>
</evidence>
<feature type="region of interest" description="Disordered" evidence="2">
    <location>
        <begin position="1"/>
        <end position="127"/>
    </location>
</feature>
<organism evidence="4 5">
    <name type="scientific">Galemys pyrenaicus</name>
    <name type="common">Iberian desman</name>
    <name type="synonym">Pyrenean desman</name>
    <dbReference type="NCBI Taxonomy" id="202257"/>
    <lineage>
        <taxon>Eukaryota</taxon>
        <taxon>Metazoa</taxon>
        <taxon>Chordata</taxon>
        <taxon>Craniata</taxon>
        <taxon>Vertebrata</taxon>
        <taxon>Euteleostomi</taxon>
        <taxon>Mammalia</taxon>
        <taxon>Eutheria</taxon>
        <taxon>Laurasiatheria</taxon>
        <taxon>Eulipotyphla</taxon>
        <taxon>Talpidae</taxon>
        <taxon>Galemys</taxon>
    </lineage>
</organism>
<dbReference type="GO" id="GO:0030833">
    <property type="term" value="P:regulation of actin filament polymerization"/>
    <property type="evidence" value="ECO:0007669"/>
    <property type="project" value="InterPro"/>
</dbReference>
<dbReference type="GO" id="GO:0005737">
    <property type="term" value="C:cytoplasm"/>
    <property type="evidence" value="ECO:0007669"/>
    <property type="project" value="UniProtKB-ARBA"/>
</dbReference>
<evidence type="ECO:0000256" key="1">
    <source>
        <dbReference type="ARBA" id="ARBA00025790"/>
    </source>
</evidence>
<keyword evidence="5" id="KW-1185">Reference proteome</keyword>
<feature type="region of interest" description="Disordered" evidence="2">
    <location>
        <begin position="156"/>
        <end position="199"/>
    </location>
</feature>
<dbReference type="Pfam" id="PF05994">
    <property type="entry name" value="FragX_IP"/>
    <property type="match status" value="4"/>
</dbReference>
<dbReference type="PANTHER" id="PTHR12195">
    <property type="entry name" value="CYTOPLASMIC FMR1-INTERACTING PROTEIN-RELATED"/>
    <property type="match status" value="1"/>
</dbReference>
<dbReference type="InterPro" id="IPR008081">
    <property type="entry name" value="Cytoplasmic_FMR1-int"/>
</dbReference>
<comment type="similarity">
    <text evidence="1">Belongs to the CYFIP family.</text>
</comment>
<protein>
    <submittedName>
        <fullName evidence="4">Cytoplasmic FMR1-interacting protein 1</fullName>
    </submittedName>
</protein>